<dbReference type="Gene3D" id="3.80.10.10">
    <property type="entry name" value="Ribonuclease Inhibitor"/>
    <property type="match status" value="1"/>
</dbReference>
<evidence type="ECO:0000313" key="2">
    <source>
        <dbReference type="Proteomes" id="UP000077266"/>
    </source>
</evidence>
<dbReference type="Proteomes" id="UP000077266">
    <property type="component" value="Unassembled WGS sequence"/>
</dbReference>
<gene>
    <name evidence="1" type="ORF">EXIGLDRAFT_718876</name>
</gene>
<sequence>MSSFEALPYDVLEIIARYLARTALAALCITTRALHSLALPLLYRVVELSGSGVNSRQRYRLFLRTVGNSDTGTIALLVTSFSLDCRLEQQDLLHVVHALRAMQNLRHLYVRDMDATIRRDVSTLDAVKALQHLRTIRIIIETDSTFARLVVRLPPMESLHVEGSVGSETAPDAQFDRLVLWSVNSLVRLRMLSTYYCHDLLCQNSSAIWERVKELGFGIPANGAVQAEAVAHAFPNVEWLETSLHSEAALRLICDLHLPHLRQLKLRVVSTSLYSAVLPMLAQRKRSCTIPHLAVLFENTELDLDPVMGLFQSQALRTLQLRVERLTPSIKTILEQCPNLHYIGLILAADRYHRGLTVSAFETTLEIFGDTPTGKLDDVRYISVALEFRKPSHFQHRYGLSEVADEIYNIFAAFRKLRALQLGVVDEPWEWRRHLQHDDGLRPPSAAIHRVPCSELSLPYTIDGVVRMVDDDLRAPGTV</sequence>
<keyword evidence="2" id="KW-1185">Reference proteome</keyword>
<protein>
    <recommendedName>
        <fullName evidence="3">F-box domain-containing protein</fullName>
    </recommendedName>
</protein>
<dbReference type="EMBL" id="KV426019">
    <property type="protein sequence ID" value="KZV91845.1"/>
    <property type="molecule type" value="Genomic_DNA"/>
</dbReference>
<reference evidence="1 2" key="1">
    <citation type="journal article" date="2016" name="Mol. Biol. Evol.">
        <title>Comparative Genomics of Early-Diverging Mushroom-Forming Fungi Provides Insights into the Origins of Lignocellulose Decay Capabilities.</title>
        <authorList>
            <person name="Nagy L.G."/>
            <person name="Riley R."/>
            <person name="Tritt A."/>
            <person name="Adam C."/>
            <person name="Daum C."/>
            <person name="Floudas D."/>
            <person name="Sun H."/>
            <person name="Yadav J.S."/>
            <person name="Pangilinan J."/>
            <person name="Larsson K.H."/>
            <person name="Matsuura K."/>
            <person name="Barry K."/>
            <person name="Labutti K."/>
            <person name="Kuo R."/>
            <person name="Ohm R.A."/>
            <person name="Bhattacharya S.S."/>
            <person name="Shirouzu T."/>
            <person name="Yoshinaga Y."/>
            <person name="Martin F.M."/>
            <person name="Grigoriev I.V."/>
            <person name="Hibbett D.S."/>
        </authorList>
    </citation>
    <scope>NUCLEOTIDE SEQUENCE [LARGE SCALE GENOMIC DNA]</scope>
    <source>
        <strain evidence="1 2">HHB12029</strain>
    </source>
</reference>
<accession>A0A165HEE7</accession>
<evidence type="ECO:0008006" key="3">
    <source>
        <dbReference type="Google" id="ProtNLM"/>
    </source>
</evidence>
<dbReference type="InParanoid" id="A0A165HEE7"/>
<dbReference type="InterPro" id="IPR032675">
    <property type="entry name" value="LRR_dom_sf"/>
</dbReference>
<organism evidence="1 2">
    <name type="scientific">Exidia glandulosa HHB12029</name>
    <dbReference type="NCBI Taxonomy" id="1314781"/>
    <lineage>
        <taxon>Eukaryota</taxon>
        <taxon>Fungi</taxon>
        <taxon>Dikarya</taxon>
        <taxon>Basidiomycota</taxon>
        <taxon>Agaricomycotina</taxon>
        <taxon>Agaricomycetes</taxon>
        <taxon>Auriculariales</taxon>
        <taxon>Exidiaceae</taxon>
        <taxon>Exidia</taxon>
    </lineage>
</organism>
<dbReference type="AlphaFoldDB" id="A0A165HEE7"/>
<dbReference type="OrthoDB" id="3018405at2759"/>
<dbReference type="SUPFAM" id="SSF52047">
    <property type="entry name" value="RNI-like"/>
    <property type="match status" value="1"/>
</dbReference>
<name>A0A165HEE7_EXIGL</name>
<proteinExistence type="predicted"/>
<evidence type="ECO:0000313" key="1">
    <source>
        <dbReference type="EMBL" id="KZV91845.1"/>
    </source>
</evidence>